<evidence type="ECO:0000313" key="3">
    <source>
        <dbReference type="Proteomes" id="UP001596175"/>
    </source>
</evidence>
<sequence length="148" mass="15745">MSTPATAPSPTRAAPPEALDDDPPVRLVMSPLDRVEVPPTMRVATALDRVRRLDTDHLVTRCGGRVRALGEVDLLRHLRDGGARPARMVDPVSELARPVTTVGPEMRRSRAAELLLAQDPPILVVTVDGAPAGLLDAATVLRSVAGSR</sequence>
<organism evidence="2 3">
    <name type="scientific">Actinomycetospora rhizophila</name>
    <dbReference type="NCBI Taxonomy" id="1416876"/>
    <lineage>
        <taxon>Bacteria</taxon>
        <taxon>Bacillati</taxon>
        <taxon>Actinomycetota</taxon>
        <taxon>Actinomycetes</taxon>
        <taxon>Pseudonocardiales</taxon>
        <taxon>Pseudonocardiaceae</taxon>
        <taxon>Actinomycetospora</taxon>
    </lineage>
</organism>
<dbReference type="EMBL" id="JBHSKG010000008">
    <property type="protein sequence ID" value="MFC5139881.1"/>
    <property type="molecule type" value="Genomic_DNA"/>
</dbReference>
<evidence type="ECO:0000256" key="1">
    <source>
        <dbReference type="SAM" id="MobiDB-lite"/>
    </source>
</evidence>
<name>A0ABV9ZH88_9PSEU</name>
<dbReference type="RefSeq" id="WP_378022062.1">
    <property type="nucleotide sequence ID" value="NZ_JBHSKG010000008.1"/>
</dbReference>
<reference evidence="3" key="1">
    <citation type="journal article" date="2019" name="Int. J. Syst. Evol. Microbiol.">
        <title>The Global Catalogue of Microorganisms (GCM) 10K type strain sequencing project: providing services to taxonomists for standard genome sequencing and annotation.</title>
        <authorList>
            <consortium name="The Broad Institute Genomics Platform"/>
            <consortium name="The Broad Institute Genome Sequencing Center for Infectious Disease"/>
            <person name="Wu L."/>
            <person name="Ma J."/>
        </authorList>
    </citation>
    <scope>NUCLEOTIDE SEQUENCE [LARGE SCALE GENOMIC DNA]</scope>
    <source>
        <strain evidence="3">XZYJ18</strain>
    </source>
</reference>
<proteinExistence type="predicted"/>
<keyword evidence="3" id="KW-1185">Reference proteome</keyword>
<evidence type="ECO:0000313" key="2">
    <source>
        <dbReference type="EMBL" id="MFC5139881.1"/>
    </source>
</evidence>
<comment type="caution">
    <text evidence="2">The sequence shown here is derived from an EMBL/GenBank/DDBJ whole genome shotgun (WGS) entry which is preliminary data.</text>
</comment>
<accession>A0ABV9ZH88</accession>
<dbReference type="SUPFAM" id="SSF54631">
    <property type="entry name" value="CBS-domain pair"/>
    <property type="match status" value="1"/>
</dbReference>
<protein>
    <recommendedName>
        <fullName evidence="4">CBS domain-containing protein</fullName>
    </recommendedName>
</protein>
<gene>
    <name evidence="2" type="ORF">ACFPK1_16695</name>
</gene>
<feature type="region of interest" description="Disordered" evidence="1">
    <location>
        <begin position="1"/>
        <end position="23"/>
    </location>
</feature>
<dbReference type="Proteomes" id="UP001596175">
    <property type="component" value="Unassembled WGS sequence"/>
</dbReference>
<evidence type="ECO:0008006" key="4">
    <source>
        <dbReference type="Google" id="ProtNLM"/>
    </source>
</evidence>
<dbReference type="InterPro" id="IPR046342">
    <property type="entry name" value="CBS_dom_sf"/>
</dbReference>
<feature type="compositionally biased region" description="Low complexity" evidence="1">
    <location>
        <begin position="1"/>
        <end position="17"/>
    </location>
</feature>